<name>A0A6A7B4Q6_9PLEO</name>
<gene>
    <name evidence="1" type="ORF">T440DRAFT_489650</name>
</gene>
<protein>
    <submittedName>
        <fullName evidence="1">Uncharacterized protein</fullName>
    </submittedName>
</protein>
<sequence length="97" mass="10901">MSAPNSYFVPGYGISRAVIQNEIRYHCGPGAIVRPYTFQGRDGFLITTTGPPLTKAQIEDLKLSSREYEEKQSRIADESNVFVNAPIPINQRIRRST</sequence>
<accession>A0A6A7B4Q6</accession>
<dbReference type="PANTHER" id="PTHR39609">
    <property type="entry name" value="RFEG-RELATED"/>
    <property type="match status" value="1"/>
</dbReference>
<proteinExistence type="predicted"/>
<dbReference type="AlphaFoldDB" id="A0A6A7B4Q6"/>
<dbReference type="PANTHER" id="PTHR39609:SF2">
    <property type="entry name" value="TRANSCRIPTION FACTOR RFEG"/>
    <property type="match status" value="1"/>
</dbReference>
<evidence type="ECO:0000313" key="2">
    <source>
        <dbReference type="Proteomes" id="UP000799423"/>
    </source>
</evidence>
<keyword evidence="2" id="KW-1185">Reference proteome</keyword>
<evidence type="ECO:0000313" key="1">
    <source>
        <dbReference type="EMBL" id="KAF2850410.1"/>
    </source>
</evidence>
<dbReference type="EMBL" id="MU006306">
    <property type="protein sequence ID" value="KAF2850410.1"/>
    <property type="molecule type" value="Genomic_DNA"/>
</dbReference>
<organism evidence="1 2">
    <name type="scientific">Plenodomus tracheiphilus IPT5</name>
    <dbReference type="NCBI Taxonomy" id="1408161"/>
    <lineage>
        <taxon>Eukaryota</taxon>
        <taxon>Fungi</taxon>
        <taxon>Dikarya</taxon>
        <taxon>Ascomycota</taxon>
        <taxon>Pezizomycotina</taxon>
        <taxon>Dothideomycetes</taxon>
        <taxon>Pleosporomycetidae</taxon>
        <taxon>Pleosporales</taxon>
        <taxon>Pleosporineae</taxon>
        <taxon>Leptosphaeriaceae</taxon>
        <taxon>Plenodomus</taxon>
    </lineage>
</organism>
<dbReference type="Proteomes" id="UP000799423">
    <property type="component" value="Unassembled WGS sequence"/>
</dbReference>
<reference evidence="1" key="1">
    <citation type="submission" date="2020-01" db="EMBL/GenBank/DDBJ databases">
        <authorList>
            <consortium name="DOE Joint Genome Institute"/>
            <person name="Haridas S."/>
            <person name="Albert R."/>
            <person name="Binder M."/>
            <person name="Bloem J."/>
            <person name="Labutti K."/>
            <person name="Salamov A."/>
            <person name="Andreopoulos B."/>
            <person name="Baker S.E."/>
            <person name="Barry K."/>
            <person name="Bills G."/>
            <person name="Bluhm B.H."/>
            <person name="Cannon C."/>
            <person name="Castanera R."/>
            <person name="Culley D.E."/>
            <person name="Daum C."/>
            <person name="Ezra D."/>
            <person name="Gonzalez J.B."/>
            <person name="Henrissat B."/>
            <person name="Kuo A."/>
            <person name="Liang C."/>
            <person name="Lipzen A."/>
            <person name="Lutzoni F."/>
            <person name="Magnuson J."/>
            <person name="Mondo S."/>
            <person name="Nolan M."/>
            <person name="Ohm R."/>
            <person name="Pangilinan J."/>
            <person name="Park H.-J."/>
            <person name="Ramirez L."/>
            <person name="Alfaro M."/>
            <person name="Sun H."/>
            <person name="Tritt A."/>
            <person name="Yoshinaga Y."/>
            <person name="Zwiers L.-H."/>
            <person name="Turgeon B.G."/>
            <person name="Goodwin S.B."/>
            <person name="Spatafora J.W."/>
            <person name="Crous P.W."/>
            <person name="Grigoriev I.V."/>
        </authorList>
    </citation>
    <scope>NUCLEOTIDE SEQUENCE</scope>
    <source>
        <strain evidence="1">IPT5</strain>
    </source>
</reference>
<dbReference type="OrthoDB" id="3827557at2759"/>